<protein>
    <submittedName>
        <fullName evidence="2">Uncharacterized protein</fullName>
    </submittedName>
</protein>
<reference evidence="2 3" key="1">
    <citation type="submission" date="2020-04" db="EMBL/GenBank/DDBJ databases">
        <title>Ferrimonas sp. S7 isolated from sea water.</title>
        <authorList>
            <person name="Bae S.S."/>
            <person name="Baek K."/>
        </authorList>
    </citation>
    <scope>NUCLEOTIDE SEQUENCE [LARGE SCALE GENOMIC DNA]</scope>
    <source>
        <strain evidence="2 3">S7</strain>
    </source>
</reference>
<keyword evidence="3" id="KW-1185">Reference proteome</keyword>
<sequence length="132" mass="14341">MTTLQNRWLFVAAFFAITVGVAIVAPPQPAAPNQTSLSKQQSEFYGAMAKRMYDGSAFQDGVGFDMRDGPEDEADINELLRDFPTASGAIHGQVILEQQHLAASEGNYEQAMRLMAMSFVSGSPSGSYANNW</sequence>
<dbReference type="RefSeq" id="WP_168659584.1">
    <property type="nucleotide sequence ID" value="NZ_CP051180.1"/>
</dbReference>
<keyword evidence="1" id="KW-0732">Signal</keyword>
<gene>
    <name evidence="2" type="ORF">HER31_05175</name>
</gene>
<evidence type="ECO:0000313" key="3">
    <source>
        <dbReference type="Proteomes" id="UP000501602"/>
    </source>
</evidence>
<proteinExistence type="predicted"/>
<evidence type="ECO:0000313" key="2">
    <source>
        <dbReference type="EMBL" id="QIZ76324.1"/>
    </source>
</evidence>
<dbReference type="EMBL" id="CP051180">
    <property type="protein sequence ID" value="QIZ76324.1"/>
    <property type="molecule type" value="Genomic_DNA"/>
</dbReference>
<feature type="chain" id="PRO_5026212847" evidence="1">
    <location>
        <begin position="25"/>
        <end position="132"/>
    </location>
</feature>
<dbReference type="KEGG" id="fes:HER31_05175"/>
<organism evidence="2 3">
    <name type="scientific">Ferrimonas lipolytica</name>
    <dbReference type="NCBI Taxonomy" id="2724191"/>
    <lineage>
        <taxon>Bacteria</taxon>
        <taxon>Pseudomonadati</taxon>
        <taxon>Pseudomonadota</taxon>
        <taxon>Gammaproteobacteria</taxon>
        <taxon>Alteromonadales</taxon>
        <taxon>Ferrimonadaceae</taxon>
        <taxon>Ferrimonas</taxon>
    </lineage>
</organism>
<feature type="signal peptide" evidence="1">
    <location>
        <begin position="1"/>
        <end position="24"/>
    </location>
</feature>
<name>A0A6H1UBA6_9GAMM</name>
<dbReference type="AlphaFoldDB" id="A0A6H1UBA6"/>
<accession>A0A6H1UBA6</accession>
<evidence type="ECO:0000256" key="1">
    <source>
        <dbReference type="SAM" id="SignalP"/>
    </source>
</evidence>
<dbReference type="Proteomes" id="UP000501602">
    <property type="component" value="Chromosome"/>
</dbReference>